<dbReference type="Proteomes" id="UP000326759">
    <property type="component" value="Unassembled WGS sequence"/>
</dbReference>
<gene>
    <name evidence="3" type="ORF">Anas_00575</name>
</gene>
<dbReference type="EMBL" id="SEYY01018606">
    <property type="protein sequence ID" value="KAB7499181.1"/>
    <property type="molecule type" value="Genomic_DNA"/>
</dbReference>
<keyword evidence="1" id="KW-0472">Membrane</keyword>
<organism evidence="3 4">
    <name type="scientific">Armadillidium nasatum</name>
    <dbReference type="NCBI Taxonomy" id="96803"/>
    <lineage>
        <taxon>Eukaryota</taxon>
        <taxon>Metazoa</taxon>
        <taxon>Ecdysozoa</taxon>
        <taxon>Arthropoda</taxon>
        <taxon>Crustacea</taxon>
        <taxon>Multicrustacea</taxon>
        <taxon>Malacostraca</taxon>
        <taxon>Eumalacostraca</taxon>
        <taxon>Peracarida</taxon>
        <taxon>Isopoda</taxon>
        <taxon>Oniscidea</taxon>
        <taxon>Crinocheta</taxon>
        <taxon>Armadillidiidae</taxon>
        <taxon>Armadillidium</taxon>
    </lineage>
</organism>
<dbReference type="AlphaFoldDB" id="A0A5N5SY96"/>
<comment type="caution">
    <text evidence="3">The sequence shown here is derived from an EMBL/GenBank/DDBJ whole genome shotgun (WGS) entry which is preliminary data.</text>
</comment>
<dbReference type="InterPro" id="IPR001507">
    <property type="entry name" value="ZP_dom"/>
</dbReference>
<keyword evidence="4" id="KW-1185">Reference proteome</keyword>
<dbReference type="GO" id="GO:0009653">
    <property type="term" value="P:anatomical structure morphogenesis"/>
    <property type="evidence" value="ECO:0007669"/>
    <property type="project" value="TreeGrafter"/>
</dbReference>
<keyword evidence="1" id="KW-0812">Transmembrane</keyword>
<evidence type="ECO:0000256" key="1">
    <source>
        <dbReference type="SAM" id="Phobius"/>
    </source>
</evidence>
<accession>A0A5N5SY96</accession>
<keyword evidence="1" id="KW-1133">Transmembrane helix</keyword>
<dbReference type="PANTHER" id="PTHR47327">
    <property type="entry name" value="FI18240P1-RELATED"/>
    <property type="match status" value="1"/>
</dbReference>
<reference evidence="3 4" key="1">
    <citation type="journal article" date="2019" name="PLoS Biol.">
        <title>Sex chromosomes control vertical transmission of feminizing Wolbachia symbionts in an isopod.</title>
        <authorList>
            <person name="Becking T."/>
            <person name="Chebbi M.A."/>
            <person name="Giraud I."/>
            <person name="Moumen B."/>
            <person name="Laverre T."/>
            <person name="Caubet Y."/>
            <person name="Peccoud J."/>
            <person name="Gilbert C."/>
            <person name="Cordaux R."/>
        </authorList>
    </citation>
    <scope>NUCLEOTIDE SEQUENCE [LARGE SCALE GENOMIC DNA]</scope>
    <source>
        <strain evidence="3">ANa2</strain>
        <tissue evidence="3">Whole body excluding digestive tract and cuticle</tissue>
    </source>
</reference>
<dbReference type="InterPro" id="IPR052774">
    <property type="entry name" value="Celegans_DevNeuronal_Protein"/>
</dbReference>
<feature type="transmembrane region" description="Helical" evidence="1">
    <location>
        <begin position="313"/>
        <end position="337"/>
    </location>
</feature>
<dbReference type="OrthoDB" id="5867217at2759"/>
<dbReference type="PANTHER" id="PTHR47327:SF2">
    <property type="entry name" value="FI18240P1-RELATED"/>
    <property type="match status" value="1"/>
</dbReference>
<evidence type="ECO:0000313" key="3">
    <source>
        <dbReference type="EMBL" id="KAB7499181.1"/>
    </source>
</evidence>
<dbReference type="InterPro" id="IPR056953">
    <property type="entry name" value="CUT_N"/>
</dbReference>
<feature type="domain" description="ZP" evidence="2">
    <location>
        <begin position="17"/>
        <end position="258"/>
    </location>
</feature>
<dbReference type="SMART" id="SM00241">
    <property type="entry name" value="ZP"/>
    <property type="match status" value="1"/>
</dbReference>
<name>A0A5N5SY96_9CRUS</name>
<protein>
    <recommendedName>
        <fullName evidence="2">ZP domain-containing protein</fullName>
    </recommendedName>
</protein>
<sequence>MSLLILTFPLLNQINVECRAKSMTAKIHTSSLFDGKVYVKSRPNTCVYDAENSTSIDFTLPYNDVQCDVLQEGEGLFSANIVVQNHDMIVTSADVGLALHCKYDLQNATVTNSLLSGLEVKAGIATEYIKETIVASPNVTMRITTRDGEEIPSAQVGDELALMFEIVDKDSPYGLFVRELVAMDGQDSSEIYLIDEHGCPTDTSIMGAVNQLENGKSLRTLFQAFKFPASDVVQFRALVTPCLPKCEPTICSDFNVDGLTKESYGRRKRSIEDQSLLVARSVRITDNFSFKDLKLTDAVEKEVVELEDTCVSFVSVIICAILFLVSQVVILMVWSYLWHKKRATKQIPPVTGNLPEELIYGTLSSRHTSTSRMTD</sequence>
<evidence type="ECO:0000259" key="2">
    <source>
        <dbReference type="PROSITE" id="PS51034"/>
    </source>
</evidence>
<proteinExistence type="predicted"/>
<dbReference type="PROSITE" id="PS51034">
    <property type="entry name" value="ZP_2"/>
    <property type="match status" value="1"/>
</dbReference>
<dbReference type="Pfam" id="PF25057">
    <property type="entry name" value="CUT_N"/>
    <property type="match status" value="1"/>
</dbReference>
<evidence type="ECO:0000313" key="4">
    <source>
        <dbReference type="Proteomes" id="UP000326759"/>
    </source>
</evidence>